<keyword evidence="3" id="KW-1185">Reference proteome</keyword>
<proteinExistence type="predicted"/>
<dbReference type="GO" id="GO:0006338">
    <property type="term" value="P:chromatin remodeling"/>
    <property type="evidence" value="ECO:0007669"/>
    <property type="project" value="InterPro"/>
</dbReference>
<dbReference type="GO" id="GO:0031445">
    <property type="term" value="P:regulation of heterochromatin formation"/>
    <property type="evidence" value="ECO:0007669"/>
    <property type="project" value="TreeGrafter"/>
</dbReference>
<name>A0AAW0MQR3_9GOBI</name>
<dbReference type="EMBL" id="JBBPFD010000268">
    <property type="protein sequence ID" value="KAK7879454.1"/>
    <property type="molecule type" value="Genomic_DNA"/>
</dbReference>
<comment type="caution">
    <text evidence="2">The sequence shown here is derived from an EMBL/GenBank/DDBJ whole genome shotgun (WGS) entry which is preliminary data.</text>
</comment>
<dbReference type="Proteomes" id="UP001460270">
    <property type="component" value="Unassembled WGS sequence"/>
</dbReference>
<dbReference type="GO" id="GO:0008623">
    <property type="term" value="C:CHRAC"/>
    <property type="evidence" value="ECO:0007669"/>
    <property type="project" value="TreeGrafter"/>
</dbReference>
<dbReference type="PANTHER" id="PTHR46510:SF1">
    <property type="entry name" value="BROMODOMAIN ADJACENT TO ZINC FINGER DOMAIN PROTEIN 1A"/>
    <property type="match status" value="1"/>
</dbReference>
<dbReference type="GO" id="GO:0000228">
    <property type="term" value="C:nuclear chromosome"/>
    <property type="evidence" value="ECO:0007669"/>
    <property type="project" value="TreeGrafter"/>
</dbReference>
<feature type="compositionally biased region" description="Basic and acidic residues" evidence="1">
    <location>
        <begin position="7"/>
        <end position="21"/>
    </location>
</feature>
<evidence type="ECO:0000313" key="3">
    <source>
        <dbReference type="Proteomes" id="UP001460270"/>
    </source>
</evidence>
<dbReference type="GO" id="GO:0045740">
    <property type="term" value="P:positive regulation of DNA replication"/>
    <property type="evidence" value="ECO:0007669"/>
    <property type="project" value="TreeGrafter"/>
</dbReference>
<feature type="region of interest" description="Disordered" evidence="1">
    <location>
        <begin position="167"/>
        <end position="187"/>
    </location>
</feature>
<accession>A0AAW0MQR3</accession>
<evidence type="ECO:0000313" key="2">
    <source>
        <dbReference type="EMBL" id="KAK7879454.1"/>
    </source>
</evidence>
<dbReference type="GO" id="GO:0006355">
    <property type="term" value="P:regulation of DNA-templated transcription"/>
    <property type="evidence" value="ECO:0007669"/>
    <property type="project" value="TreeGrafter"/>
</dbReference>
<gene>
    <name evidence="2" type="ORF">WMY93_033842</name>
</gene>
<dbReference type="PANTHER" id="PTHR46510">
    <property type="entry name" value="BROMODOMAIN ADJACENT TO ZINC FINGER DOMAIN PROTEIN 1A"/>
    <property type="match status" value="1"/>
</dbReference>
<feature type="region of interest" description="Disordered" evidence="1">
    <location>
        <begin position="1"/>
        <end position="22"/>
    </location>
</feature>
<sequence>MSCTTDSEIRLPDPSRHDPRASTKLKTALWEKGLEKCAHRNNAQRVPEKPELTRTQPETDAQQLRKLHLSHVEFFELDHPLQHEFFERTILCNSLSGSPHRRAGLTYLRRLESERRARNSLQRLHECLVRPLLLSGATRSVKSKRLSELCERVVTASVKRDTSLERAWSHNQRRKQEETGKDPSLEPSELCEEVYGFCKERYFPGESGTSQPEEEQCRVRWSRSSLAVLTLFLSCFPLLRVRVRVPCQVVPVLSPHSTALTESLLSPHTKVNGSVHQTEGESS</sequence>
<dbReference type="AlphaFoldDB" id="A0AAW0MQR3"/>
<reference evidence="3" key="1">
    <citation type="submission" date="2024-04" db="EMBL/GenBank/DDBJ databases">
        <title>Salinicola lusitanus LLJ914,a marine bacterium isolated from the Okinawa Trough.</title>
        <authorList>
            <person name="Li J."/>
        </authorList>
    </citation>
    <scope>NUCLEOTIDE SEQUENCE [LARGE SCALE GENOMIC DNA]</scope>
</reference>
<dbReference type="GO" id="GO:0003677">
    <property type="term" value="F:DNA binding"/>
    <property type="evidence" value="ECO:0007669"/>
    <property type="project" value="TreeGrafter"/>
</dbReference>
<organism evidence="2 3">
    <name type="scientific">Mugilogobius chulae</name>
    <name type="common">yellowstripe goby</name>
    <dbReference type="NCBI Taxonomy" id="88201"/>
    <lineage>
        <taxon>Eukaryota</taxon>
        <taxon>Metazoa</taxon>
        <taxon>Chordata</taxon>
        <taxon>Craniata</taxon>
        <taxon>Vertebrata</taxon>
        <taxon>Euteleostomi</taxon>
        <taxon>Actinopterygii</taxon>
        <taxon>Neopterygii</taxon>
        <taxon>Teleostei</taxon>
        <taxon>Neoteleostei</taxon>
        <taxon>Acanthomorphata</taxon>
        <taxon>Gobiaria</taxon>
        <taxon>Gobiiformes</taxon>
        <taxon>Gobioidei</taxon>
        <taxon>Gobiidae</taxon>
        <taxon>Gobionellinae</taxon>
        <taxon>Mugilogobius</taxon>
    </lineage>
</organism>
<evidence type="ECO:0000256" key="1">
    <source>
        <dbReference type="SAM" id="MobiDB-lite"/>
    </source>
</evidence>
<protein>
    <submittedName>
        <fullName evidence="2">Uncharacterized protein</fullName>
    </submittedName>
</protein>
<dbReference type="InterPro" id="IPR047171">
    <property type="entry name" value="BAZ1A"/>
</dbReference>
<feature type="compositionally biased region" description="Basic and acidic residues" evidence="1">
    <location>
        <begin position="167"/>
        <end position="184"/>
    </location>
</feature>